<comment type="cofactor">
    <cofactor evidence="1">
        <name>Mo-bis(molybdopterin guanine dinucleotide)</name>
        <dbReference type="ChEBI" id="CHEBI:60539"/>
    </cofactor>
</comment>
<dbReference type="InterPro" id="IPR009010">
    <property type="entry name" value="Asp_de-COase-like_dom_sf"/>
</dbReference>
<dbReference type="GO" id="GO:0043546">
    <property type="term" value="F:molybdopterin cofactor binding"/>
    <property type="evidence" value="ECO:0007669"/>
    <property type="project" value="InterPro"/>
</dbReference>
<dbReference type="GO" id="GO:0045333">
    <property type="term" value="P:cellular respiration"/>
    <property type="evidence" value="ECO:0007669"/>
    <property type="project" value="UniProtKB-ARBA"/>
</dbReference>
<evidence type="ECO:0000259" key="10">
    <source>
        <dbReference type="Pfam" id="PF00384"/>
    </source>
</evidence>
<evidence type="ECO:0000256" key="7">
    <source>
        <dbReference type="ARBA" id="ARBA00023002"/>
    </source>
</evidence>
<dbReference type="RefSeq" id="WP_106658557.1">
    <property type="nucleotide sequence ID" value="NZ_PJEO01000014.1"/>
</dbReference>
<name>A0A2N3HMS9_9FLAO</name>
<dbReference type="GO" id="GO:0051539">
    <property type="term" value="F:4 iron, 4 sulfur cluster binding"/>
    <property type="evidence" value="ECO:0007669"/>
    <property type="project" value="UniProtKB-KW"/>
</dbReference>
<dbReference type="AlphaFoldDB" id="A0A2N3HMS9"/>
<organism evidence="12 13">
    <name type="scientific">Confluentibacter flavum</name>
    <dbReference type="NCBI Taxonomy" id="1909700"/>
    <lineage>
        <taxon>Bacteria</taxon>
        <taxon>Pseudomonadati</taxon>
        <taxon>Bacteroidota</taxon>
        <taxon>Flavobacteriia</taxon>
        <taxon>Flavobacteriales</taxon>
        <taxon>Flavobacteriaceae</taxon>
        <taxon>Confluentibacter</taxon>
    </lineage>
</organism>
<comment type="similarity">
    <text evidence="3">Belongs to the prokaryotic molybdopterin-containing oxidoreductase family.</text>
</comment>
<protein>
    <recommendedName>
        <fullName evidence="14">CbbBc protein</fullName>
    </recommendedName>
</protein>
<dbReference type="Pfam" id="PF01568">
    <property type="entry name" value="Molydop_binding"/>
    <property type="match status" value="1"/>
</dbReference>
<evidence type="ECO:0000256" key="2">
    <source>
        <dbReference type="ARBA" id="ARBA00001966"/>
    </source>
</evidence>
<evidence type="ECO:0000256" key="3">
    <source>
        <dbReference type="ARBA" id="ARBA00010312"/>
    </source>
</evidence>
<feature type="domain" description="Molybdopterin oxidoreductase" evidence="10">
    <location>
        <begin position="125"/>
        <end position="498"/>
    </location>
</feature>
<dbReference type="GO" id="GO:0016020">
    <property type="term" value="C:membrane"/>
    <property type="evidence" value="ECO:0007669"/>
    <property type="project" value="TreeGrafter"/>
</dbReference>
<dbReference type="PIRSF" id="PIRSF000144">
    <property type="entry name" value="CbbBc"/>
    <property type="match status" value="1"/>
</dbReference>
<keyword evidence="7" id="KW-0560">Oxidoreductase</keyword>
<dbReference type="EMBL" id="PJEO01000014">
    <property type="protein sequence ID" value="PKQ46280.1"/>
    <property type="molecule type" value="Genomic_DNA"/>
</dbReference>
<dbReference type="GO" id="GO:0030151">
    <property type="term" value="F:molybdenum ion binding"/>
    <property type="evidence" value="ECO:0007669"/>
    <property type="project" value="InterPro"/>
</dbReference>
<keyword evidence="5" id="KW-0500">Molybdenum</keyword>
<sequence>MGSSAEKKAQTPETFSSLNIKKTSKKSVGFDAVKSSIGHVLKYTKPLDAIKVALKMNQKGGFDCPGCAWPDPDDERSSLGEFCENGIKAMTEEMQNKLINREFFVTHSVDELATFSDFEIGKSGRLSEPMYLAEGATHYQPISWEDAFNKVATHLNALENPDEAVFYTSGRTTNEAAFLYQLFVREFGTSNLPDCSNMCHEASGSALSETLGIGKGSVTLDDLYKAELVMVIGQNPGTNHPRMLTALEKCKNNGGKIITVNPLPEVGLISFTNPQSPIKLLTGGTKLTDVFVPITINGDVAFFKALLIRLLEKEERDGGVFDLDFIKDHTHGFEAFISDLKTYDFDECLQAAGISKEIFNDAFELILNKNKIIICWAMGLTQHQNAVDNIRELVNLLLLKGSIGKEGAGTCPVRGHSNVQGDRTVGIWESAPQAFLDKIENKYGFKPKSEHGYSVIDAIKAMNEGKVKVFFGMGGNFISAVPDTTYSATGMAKCDLTVHVSTKLNRSHLVTGKEALILPCLGRTEKDYQKTGVQVQSVENSMGVVSSTKGILEPCSSDLMSEVAVVCGIAHATLKDRTKIKWLDYKDDYNLVRNDIQEVIEGFEDYNNRLKKPSGFYLPNGARERHFKTNTGKANFSINKLPEWTLKDDELIMMTIRSHDQFNTTIYGLNDRYRGVFNERRIIFMNRDDMKLRNLKDQQVVHLQSKFNGVIRQAHSFKVVGYDIPKNCCATYFPETNVLVPLDSFAHTAKTPASKSVVIRVIADKAN</sequence>
<gene>
    <name evidence="12" type="ORF">CSW08_03715</name>
</gene>
<dbReference type="Proteomes" id="UP000233435">
    <property type="component" value="Unassembled WGS sequence"/>
</dbReference>
<dbReference type="CDD" id="cd02787">
    <property type="entry name" value="MopB_CT_ydeP"/>
    <property type="match status" value="1"/>
</dbReference>
<dbReference type="InterPro" id="IPR006656">
    <property type="entry name" value="Mopterin_OxRdtase"/>
</dbReference>
<keyword evidence="9" id="KW-0411">Iron-sulfur</keyword>
<comment type="caution">
    <text evidence="12">The sequence shown here is derived from an EMBL/GenBank/DDBJ whole genome shotgun (WGS) entry which is preliminary data.</text>
</comment>
<dbReference type="OrthoDB" id="9792592at2"/>
<dbReference type="InterPro" id="IPR037951">
    <property type="entry name" value="MopB_CT_YdeP"/>
</dbReference>
<evidence type="ECO:0000256" key="6">
    <source>
        <dbReference type="ARBA" id="ARBA00022723"/>
    </source>
</evidence>
<dbReference type="NCBIfam" id="TIGR01701">
    <property type="entry name" value="Fdhalpha-like"/>
    <property type="match status" value="1"/>
</dbReference>
<feature type="domain" description="Molybdopterin dinucleotide-binding" evidence="11">
    <location>
        <begin position="651"/>
        <end position="757"/>
    </location>
</feature>
<evidence type="ECO:0000313" key="13">
    <source>
        <dbReference type="Proteomes" id="UP000233435"/>
    </source>
</evidence>
<evidence type="ECO:0000256" key="9">
    <source>
        <dbReference type="ARBA" id="ARBA00023014"/>
    </source>
</evidence>
<keyword evidence="8" id="KW-0408">Iron</keyword>
<evidence type="ECO:0000259" key="11">
    <source>
        <dbReference type="Pfam" id="PF01568"/>
    </source>
</evidence>
<dbReference type="CDD" id="cd02767">
    <property type="entry name" value="MopB_ydeP"/>
    <property type="match status" value="1"/>
</dbReference>
<dbReference type="GO" id="GO:0008863">
    <property type="term" value="F:formate dehydrogenase (NAD+) activity"/>
    <property type="evidence" value="ECO:0007669"/>
    <property type="project" value="InterPro"/>
</dbReference>
<keyword evidence="6" id="KW-0479">Metal-binding</keyword>
<dbReference type="PANTHER" id="PTHR43105:SF4">
    <property type="entry name" value="PROTEIN YDEP"/>
    <property type="match status" value="1"/>
</dbReference>
<evidence type="ECO:0000256" key="5">
    <source>
        <dbReference type="ARBA" id="ARBA00022505"/>
    </source>
</evidence>
<evidence type="ECO:0000313" key="12">
    <source>
        <dbReference type="EMBL" id="PKQ46280.1"/>
    </source>
</evidence>
<dbReference type="SUPFAM" id="SSF53706">
    <property type="entry name" value="Formate dehydrogenase/DMSO reductase, domains 1-3"/>
    <property type="match status" value="1"/>
</dbReference>
<comment type="cofactor">
    <cofactor evidence="2">
        <name>[4Fe-4S] cluster</name>
        <dbReference type="ChEBI" id="CHEBI:49883"/>
    </cofactor>
</comment>
<proteinExistence type="inferred from homology"/>
<dbReference type="Gene3D" id="3.40.228.10">
    <property type="entry name" value="Dimethylsulfoxide Reductase, domain 2"/>
    <property type="match status" value="1"/>
</dbReference>
<keyword evidence="13" id="KW-1185">Reference proteome</keyword>
<evidence type="ECO:0008006" key="14">
    <source>
        <dbReference type="Google" id="ProtNLM"/>
    </source>
</evidence>
<accession>A0A2N3HMS9</accession>
<dbReference type="InterPro" id="IPR050123">
    <property type="entry name" value="Prok_molybdopt-oxidoreductase"/>
</dbReference>
<dbReference type="InterPro" id="IPR010046">
    <property type="entry name" value="Mopterin_OxRdtse_a_bac"/>
</dbReference>
<dbReference type="Gene3D" id="3.40.50.740">
    <property type="match status" value="1"/>
</dbReference>
<dbReference type="Pfam" id="PF00384">
    <property type="entry name" value="Molybdopterin"/>
    <property type="match status" value="1"/>
</dbReference>
<evidence type="ECO:0000256" key="8">
    <source>
        <dbReference type="ARBA" id="ARBA00023004"/>
    </source>
</evidence>
<dbReference type="InterPro" id="IPR006657">
    <property type="entry name" value="MoPterin_dinucl-bd_dom"/>
</dbReference>
<evidence type="ECO:0000256" key="4">
    <source>
        <dbReference type="ARBA" id="ARBA00022485"/>
    </source>
</evidence>
<evidence type="ECO:0000256" key="1">
    <source>
        <dbReference type="ARBA" id="ARBA00001942"/>
    </source>
</evidence>
<keyword evidence="4" id="KW-0004">4Fe-4S</keyword>
<dbReference type="InterPro" id="IPR041953">
    <property type="entry name" value="YdeP_MopB"/>
</dbReference>
<dbReference type="SUPFAM" id="SSF50692">
    <property type="entry name" value="ADC-like"/>
    <property type="match status" value="1"/>
</dbReference>
<dbReference type="PANTHER" id="PTHR43105">
    <property type="entry name" value="RESPIRATORY NITRATE REDUCTASE"/>
    <property type="match status" value="1"/>
</dbReference>
<reference evidence="12 13" key="1">
    <citation type="submission" date="2017-12" db="EMBL/GenBank/DDBJ databases">
        <title>Confluentibacter flavum sp. nov., isolated from the saline lake.</title>
        <authorList>
            <person name="Yu L."/>
        </authorList>
    </citation>
    <scope>NUCLEOTIDE SEQUENCE [LARGE SCALE GENOMIC DNA]</scope>
    <source>
        <strain evidence="12 13">3B</strain>
    </source>
</reference>